<sequence length="200" mass="21933">MVRVKIGVMSSLIAGIVFGIMMTMMGMMPMIAGLVGSHSIVVGWVVHLIVSAIFGVIFGTVVRNPRSGIIMGLVYGAVLWFLFPFIMMPTMMHMPAIQWSQSAMMSLIGHLVYGLILGISDRMMGKACILPKSDSTTEIIERVLWSLIIGPVIVIASNAYAHPFGKSRVCNLPNRTPNHEGIYFIWHHTQSKSECGRGVV</sequence>
<dbReference type="Proteomes" id="UP001164761">
    <property type="component" value="Chromosome"/>
</dbReference>
<dbReference type="RefSeq" id="WP_268006293.1">
    <property type="nucleotide sequence ID" value="NZ_BSUT01000001.1"/>
</dbReference>
<reference evidence="2" key="1">
    <citation type="submission" date="2022-08" db="EMBL/GenBank/DDBJ databases">
        <title>Alicyclobacillus fastidiosus DSM 17978, complete genome.</title>
        <authorList>
            <person name="Wang Q."/>
            <person name="Cai R."/>
            <person name="Wang Z."/>
        </authorList>
    </citation>
    <scope>NUCLEOTIDE SEQUENCE</scope>
    <source>
        <strain evidence="2">DSM 17978</strain>
    </source>
</reference>
<organism evidence="2 3">
    <name type="scientific">Alicyclobacillus fastidiosus</name>
    <dbReference type="NCBI Taxonomy" id="392011"/>
    <lineage>
        <taxon>Bacteria</taxon>
        <taxon>Bacillati</taxon>
        <taxon>Bacillota</taxon>
        <taxon>Bacilli</taxon>
        <taxon>Bacillales</taxon>
        <taxon>Alicyclobacillaceae</taxon>
        <taxon>Alicyclobacillus</taxon>
    </lineage>
</organism>
<gene>
    <name evidence="2" type="ORF">NZD89_02590</name>
</gene>
<proteinExistence type="predicted"/>
<feature type="transmembrane region" description="Helical" evidence="1">
    <location>
        <begin position="12"/>
        <end position="35"/>
    </location>
</feature>
<feature type="transmembrane region" description="Helical" evidence="1">
    <location>
        <begin position="41"/>
        <end position="62"/>
    </location>
</feature>
<keyword evidence="1" id="KW-1133">Transmembrane helix</keyword>
<keyword evidence="3" id="KW-1185">Reference proteome</keyword>
<feature type="transmembrane region" description="Helical" evidence="1">
    <location>
        <begin position="69"/>
        <end position="87"/>
    </location>
</feature>
<accession>A0ABY6ZJR5</accession>
<feature type="transmembrane region" description="Helical" evidence="1">
    <location>
        <begin position="139"/>
        <end position="161"/>
    </location>
</feature>
<name>A0ABY6ZJR5_9BACL</name>
<evidence type="ECO:0000313" key="3">
    <source>
        <dbReference type="Proteomes" id="UP001164761"/>
    </source>
</evidence>
<keyword evidence="1" id="KW-0472">Membrane</keyword>
<evidence type="ECO:0000256" key="1">
    <source>
        <dbReference type="SAM" id="Phobius"/>
    </source>
</evidence>
<dbReference type="EMBL" id="CP104067">
    <property type="protein sequence ID" value="WAH42411.1"/>
    <property type="molecule type" value="Genomic_DNA"/>
</dbReference>
<feature type="transmembrane region" description="Helical" evidence="1">
    <location>
        <begin position="99"/>
        <end position="119"/>
    </location>
</feature>
<evidence type="ECO:0008006" key="4">
    <source>
        <dbReference type="Google" id="ProtNLM"/>
    </source>
</evidence>
<keyword evidence="1" id="KW-0812">Transmembrane</keyword>
<evidence type="ECO:0000313" key="2">
    <source>
        <dbReference type="EMBL" id="WAH42411.1"/>
    </source>
</evidence>
<protein>
    <recommendedName>
        <fullName evidence="4">DUF1440 domain-containing protein</fullName>
    </recommendedName>
</protein>